<evidence type="ECO:0000256" key="9">
    <source>
        <dbReference type="ARBA" id="ARBA00048090"/>
    </source>
</evidence>
<evidence type="ECO:0000256" key="3">
    <source>
        <dbReference type="ARBA" id="ARBA00012054"/>
    </source>
</evidence>
<dbReference type="AlphaFoldDB" id="A0A7H2BDS6"/>
<evidence type="ECO:0000256" key="6">
    <source>
        <dbReference type="ARBA" id="ARBA00022777"/>
    </source>
</evidence>
<comment type="pathway">
    <text evidence="1">Carbohydrate acid metabolism.</text>
</comment>
<evidence type="ECO:0000256" key="2">
    <source>
        <dbReference type="ARBA" id="ARBA00008420"/>
    </source>
</evidence>
<sequence>MNASTKNTHLVVMGVSGTGKTTVAQALAREFNLEFAEGDDLHPQANVDKMSAGIPLNDHDREPWLHTIAQWMTSEAQQGQNTVVSCSALKKQYRDILRSAAGRVVFVHLAGEKEIIAERMKHRQGHFMPVSLLDSQYETLEALTDDELGFVVDIAGTKNQVIADAVTGARTYLTAESGVAS</sequence>
<evidence type="ECO:0000256" key="5">
    <source>
        <dbReference type="ARBA" id="ARBA00022741"/>
    </source>
</evidence>
<dbReference type="KEGG" id="rter:IDM49_00455"/>
<dbReference type="PANTHER" id="PTHR43442:SF3">
    <property type="entry name" value="GLUCONOKINASE-RELATED"/>
    <property type="match status" value="1"/>
</dbReference>
<organism evidence="11 12">
    <name type="scientific">Rothia terrae</name>
    <dbReference type="NCBI Taxonomy" id="396015"/>
    <lineage>
        <taxon>Bacteria</taxon>
        <taxon>Bacillati</taxon>
        <taxon>Actinomycetota</taxon>
        <taxon>Actinomycetes</taxon>
        <taxon>Micrococcales</taxon>
        <taxon>Micrococcaceae</taxon>
        <taxon>Rothia</taxon>
    </lineage>
</organism>
<dbReference type="SUPFAM" id="SSF52540">
    <property type="entry name" value="P-loop containing nucleoside triphosphate hydrolases"/>
    <property type="match status" value="1"/>
</dbReference>
<keyword evidence="12" id="KW-1185">Reference proteome</keyword>
<dbReference type="InterPro" id="IPR006001">
    <property type="entry name" value="Therm_gnt_kin"/>
</dbReference>
<dbReference type="GO" id="GO:0019521">
    <property type="term" value="P:D-gluconate metabolic process"/>
    <property type="evidence" value="ECO:0007669"/>
    <property type="project" value="UniProtKB-KW"/>
</dbReference>
<dbReference type="NCBIfam" id="TIGR01313">
    <property type="entry name" value="therm_gnt_kin"/>
    <property type="match status" value="1"/>
</dbReference>
<dbReference type="GO" id="GO:0005737">
    <property type="term" value="C:cytoplasm"/>
    <property type="evidence" value="ECO:0007669"/>
    <property type="project" value="TreeGrafter"/>
</dbReference>
<gene>
    <name evidence="11" type="ORF">IDM49_00455</name>
</gene>
<comment type="similarity">
    <text evidence="2 10">Belongs to the gluconokinase GntK/GntV family.</text>
</comment>
<keyword evidence="7 10" id="KW-0067">ATP-binding</keyword>
<dbReference type="Gene3D" id="3.40.50.300">
    <property type="entry name" value="P-loop containing nucleotide triphosphate hydrolases"/>
    <property type="match status" value="1"/>
</dbReference>
<dbReference type="Pfam" id="PF13671">
    <property type="entry name" value="AAA_33"/>
    <property type="match status" value="1"/>
</dbReference>
<evidence type="ECO:0000256" key="4">
    <source>
        <dbReference type="ARBA" id="ARBA00022679"/>
    </source>
</evidence>
<dbReference type="EC" id="2.7.1.12" evidence="3 10"/>
<dbReference type="GO" id="GO:0046316">
    <property type="term" value="F:gluconokinase activity"/>
    <property type="evidence" value="ECO:0007669"/>
    <property type="project" value="UniProtKB-EC"/>
</dbReference>
<dbReference type="GeneID" id="96622693"/>
<accession>A0A7H2BDS6</accession>
<dbReference type="InterPro" id="IPR027417">
    <property type="entry name" value="P-loop_NTPase"/>
</dbReference>
<dbReference type="PANTHER" id="PTHR43442">
    <property type="entry name" value="GLUCONOKINASE-RELATED"/>
    <property type="match status" value="1"/>
</dbReference>
<keyword evidence="8" id="KW-0311">Gluconate utilization</keyword>
<dbReference type="GO" id="GO:0005524">
    <property type="term" value="F:ATP binding"/>
    <property type="evidence" value="ECO:0007669"/>
    <property type="project" value="UniProtKB-KW"/>
</dbReference>
<evidence type="ECO:0000256" key="8">
    <source>
        <dbReference type="ARBA" id="ARBA00023064"/>
    </source>
</evidence>
<keyword evidence="5 10" id="KW-0547">Nucleotide-binding</keyword>
<keyword evidence="6 10" id="KW-0418">Kinase</keyword>
<evidence type="ECO:0000313" key="11">
    <source>
        <dbReference type="EMBL" id="QNV37822.1"/>
    </source>
</evidence>
<dbReference type="CDD" id="cd02021">
    <property type="entry name" value="GntK"/>
    <property type="match status" value="1"/>
</dbReference>
<evidence type="ECO:0000256" key="10">
    <source>
        <dbReference type="RuleBase" id="RU363066"/>
    </source>
</evidence>
<dbReference type="Proteomes" id="UP000516404">
    <property type="component" value="Chromosome"/>
</dbReference>
<evidence type="ECO:0000256" key="1">
    <source>
        <dbReference type="ARBA" id="ARBA00004761"/>
    </source>
</evidence>
<proteinExistence type="inferred from homology"/>
<evidence type="ECO:0000256" key="7">
    <source>
        <dbReference type="ARBA" id="ARBA00022840"/>
    </source>
</evidence>
<comment type="catalytic activity">
    <reaction evidence="9 10">
        <text>D-gluconate + ATP = 6-phospho-D-gluconate + ADP + H(+)</text>
        <dbReference type="Rhea" id="RHEA:19433"/>
        <dbReference type="ChEBI" id="CHEBI:15378"/>
        <dbReference type="ChEBI" id="CHEBI:18391"/>
        <dbReference type="ChEBI" id="CHEBI:30616"/>
        <dbReference type="ChEBI" id="CHEBI:58759"/>
        <dbReference type="ChEBI" id="CHEBI:456216"/>
        <dbReference type="EC" id="2.7.1.12"/>
    </reaction>
</comment>
<protein>
    <recommendedName>
        <fullName evidence="3 10">Gluconokinase</fullName>
        <ecNumber evidence="3 10">2.7.1.12</ecNumber>
    </recommendedName>
</protein>
<dbReference type="FunFam" id="3.40.50.300:FF:000522">
    <property type="entry name" value="Gluconokinase"/>
    <property type="match status" value="1"/>
</dbReference>
<name>A0A7H2BDS6_9MICC</name>
<dbReference type="RefSeq" id="WP_190724635.1">
    <property type="nucleotide sequence ID" value="NZ_CP061539.1"/>
</dbReference>
<dbReference type="EMBL" id="CP061539">
    <property type="protein sequence ID" value="QNV37822.1"/>
    <property type="molecule type" value="Genomic_DNA"/>
</dbReference>
<keyword evidence="4 10" id="KW-0808">Transferase</keyword>
<evidence type="ECO:0000313" key="12">
    <source>
        <dbReference type="Proteomes" id="UP000516404"/>
    </source>
</evidence>
<reference evidence="11 12" key="1">
    <citation type="submission" date="2020-09" db="EMBL/GenBank/DDBJ databases">
        <title>Investigation of environmental microbes.</title>
        <authorList>
            <person name="Ou Y."/>
            <person name="Kang Q."/>
        </authorList>
    </citation>
    <scope>NUCLEOTIDE SEQUENCE [LARGE SCALE GENOMIC DNA]</scope>
    <source>
        <strain evidence="11 12">KJZ-14</strain>
    </source>
</reference>